<keyword evidence="2" id="KW-1185">Reference proteome</keyword>
<organism evidence="1 2">
    <name type="scientific">Pyrus ussuriensis x Pyrus communis</name>
    <dbReference type="NCBI Taxonomy" id="2448454"/>
    <lineage>
        <taxon>Eukaryota</taxon>
        <taxon>Viridiplantae</taxon>
        <taxon>Streptophyta</taxon>
        <taxon>Embryophyta</taxon>
        <taxon>Tracheophyta</taxon>
        <taxon>Spermatophyta</taxon>
        <taxon>Magnoliopsida</taxon>
        <taxon>eudicotyledons</taxon>
        <taxon>Gunneridae</taxon>
        <taxon>Pentapetalae</taxon>
        <taxon>rosids</taxon>
        <taxon>fabids</taxon>
        <taxon>Rosales</taxon>
        <taxon>Rosaceae</taxon>
        <taxon>Amygdaloideae</taxon>
        <taxon>Maleae</taxon>
        <taxon>Pyrus</taxon>
    </lineage>
</organism>
<dbReference type="EMBL" id="SMOL01000509">
    <property type="protein sequence ID" value="KAB2609878.1"/>
    <property type="molecule type" value="Genomic_DNA"/>
</dbReference>
<evidence type="ECO:0000313" key="1">
    <source>
        <dbReference type="EMBL" id="KAB2609878.1"/>
    </source>
</evidence>
<dbReference type="Proteomes" id="UP000327157">
    <property type="component" value="Unassembled WGS sequence"/>
</dbReference>
<proteinExistence type="predicted"/>
<comment type="caution">
    <text evidence="1">The sequence shown here is derived from an EMBL/GenBank/DDBJ whole genome shotgun (WGS) entry which is preliminary data.</text>
</comment>
<evidence type="ECO:0000313" key="2">
    <source>
        <dbReference type="Proteomes" id="UP000327157"/>
    </source>
</evidence>
<reference evidence="1 2" key="1">
    <citation type="submission" date="2019-09" db="EMBL/GenBank/DDBJ databases">
        <authorList>
            <person name="Ou C."/>
        </authorList>
    </citation>
    <scope>NUCLEOTIDE SEQUENCE [LARGE SCALE GENOMIC DNA]</scope>
    <source>
        <strain evidence="1">S2</strain>
        <tissue evidence="1">Leaf</tissue>
    </source>
</reference>
<dbReference type="AlphaFoldDB" id="A0A5N5G3Q7"/>
<reference evidence="1 2" key="2">
    <citation type="submission" date="2019-11" db="EMBL/GenBank/DDBJ databases">
        <title>A de novo genome assembly of a pear dwarfing rootstock.</title>
        <authorList>
            <person name="Wang F."/>
            <person name="Wang J."/>
            <person name="Li S."/>
            <person name="Zhang Y."/>
            <person name="Fang M."/>
            <person name="Ma L."/>
            <person name="Zhao Y."/>
            <person name="Jiang S."/>
        </authorList>
    </citation>
    <scope>NUCLEOTIDE SEQUENCE [LARGE SCALE GENOMIC DNA]</scope>
    <source>
        <strain evidence="1">S2</strain>
        <tissue evidence="1">Leaf</tissue>
    </source>
</reference>
<sequence length="86" mass="10073">MTEKHDVVFEIYIKYSVIRSNYIDTVDFFKELLQFVVKAGSILSNIYGVDWENKLEVLGLQAIYFATLTARAKYVWTASCFCFLRK</sequence>
<gene>
    <name evidence="1" type="ORF">D8674_037223</name>
</gene>
<protein>
    <submittedName>
        <fullName evidence="1">Retinoblastoma-related protein-like</fullName>
    </submittedName>
</protein>
<accession>A0A5N5G3Q7</accession>
<dbReference type="OrthoDB" id="1597159at2759"/>
<name>A0A5N5G3Q7_9ROSA</name>